<dbReference type="Proteomes" id="UP000604825">
    <property type="component" value="Unassembled WGS sequence"/>
</dbReference>
<evidence type="ECO:0000313" key="10">
    <source>
        <dbReference type="EMBL" id="CAD6233684.1"/>
    </source>
</evidence>
<comment type="caution">
    <text evidence="10">The sequence shown here is derived from an EMBL/GenBank/DDBJ whole genome shotgun (WGS) entry which is preliminary data.</text>
</comment>
<evidence type="ECO:0000256" key="4">
    <source>
        <dbReference type="ARBA" id="ARBA00022741"/>
    </source>
</evidence>
<dbReference type="GO" id="GO:0000166">
    <property type="term" value="F:nucleotide binding"/>
    <property type="evidence" value="ECO:0007669"/>
    <property type="project" value="UniProtKB-KW"/>
</dbReference>
<keyword evidence="3" id="KW-0677">Repeat</keyword>
<evidence type="ECO:0000256" key="1">
    <source>
        <dbReference type="ARBA" id="ARBA00008894"/>
    </source>
</evidence>
<dbReference type="Gene3D" id="1.10.10.10">
    <property type="entry name" value="Winged helix-like DNA-binding domain superfamily/Winged helix DNA-binding domain"/>
    <property type="match status" value="1"/>
</dbReference>
<dbReference type="GO" id="GO:0098542">
    <property type="term" value="P:defense response to other organism"/>
    <property type="evidence" value="ECO:0007669"/>
    <property type="project" value="TreeGrafter"/>
</dbReference>
<dbReference type="InterPro" id="IPR058922">
    <property type="entry name" value="WHD_DRP"/>
</dbReference>
<evidence type="ECO:0000256" key="5">
    <source>
        <dbReference type="ARBA" id="ARBA00022821"/>
    </source>
</evidence>
<sequence length="924" mass="102435">MAALTQSAIDALLGVLTTAIPDEARLIGGVHSDMKFIKDEMDSMNGFLLHLNKMESEHDDQLRAWMKQVREVSYVAEDCVDRYRRVSGRYGEGWGGGGCAGTRTLAFVLKHPKAYCQLHKLGKQIAELKARVHDVGERRQRYDVNVPTGRDLKMVQNKLPDQEEEKREAFVHALEKDVVGTPGWFRSTEPAPASAPDPDPLDALLLEDALVGQLPSPVRPSEAAMMRALLKKCCPPDHPREANANAELDLDPREANAKAELDLDPREAAAFRCTRKMFLCAMYVYPYPTSQELKKLKDKVVGVTEQELKELKDKGDEVGVEAPGPGVVGAQEARRQVMIFCYSILTTQQKSCLLYLTAFFHEKEISRTSMVRRWVAEGLVGKEPGGGRTTTTPEEAGERCFRELLLRGFIRAARWSDAGTVKSCVMDDPVRDFIDGITKSENFVAELPAHLERQLNIRSIVQRRASMPPPPPPPLVRRCNLRCCCGGCTWLLDDHRASEDATAKDPMDELVDFIRHLPELYRLNVLDLGGCTGLKRRHLKSFAEVECLKYLSLRNTDVSRLHATHINKLTLLETLDIRETNIPPSDTVSIYLPKLKHLLAGRFSKTTTATTMPAVEKGSLVTVHMPGRIGSMRDMETLSHVQVSMDGAELQGVAKLHQLRKLGVVVHANTTTAALLGRVIYMLAANLRSLSIWVAIAVPHTTTHPTIQQGGGTGILDISSMYEMASSLALENLDIKGKMSLPSWIGRASKLANVTLRDTEMDGGDALRRLATVQSLRCLKLSRKAFTEQALRFKDVQFQALKFLVVEGDAVIRIAFFAGDAAPKLEKIVWTIGGGSKIAQMYNEDLITGIDHLPSLKEIELRASFNLANLLDRTKPQTTSSACTPDLRYHVRYISSSAGNQLITEVPKTKTDDKTLTLLAGVIN</sequence>
<dbReference type="InterPro" id="IPR038005">
    <property type="entry name" value="RX-like_CC"/>
</dbReference>
<dbReference type="InterPro" id="IPR055414">
    <property type="entry name" value="LRR_R13L4/SHOC2-like"/>
</dbReference>
<dbReference type="Gene3D" id="1.20.5.4130">
    <property type="match status" value="1"/>
</dbReference>
<evidence type="ECO:0008006" key="12">
    <source>
        <dbReference type="Google" id="ProtNLM"/>
    </source>
</evidence>
<dbReference type="InterPro" id="IPR044974">
    <property type="entry name" value="Disease_R_plants"/>
</dbReference>
<dbReference type="PANTHER" id="PTHR23155:SF969">
    <property type="entry name" value="RX N-TERMINAL DOMAIN-CONTAINING PROTEIN"/>
    <property type="match status" value="1"/>
</dbReference>
<keyword evidence="5" id="KW-0611">Plant defense</keyword>
<evidence type="ECO:0000259" key="7">
    <source>
        <dbReference type="Pfam" id="PF18052"/>
    </source>
</evidence>
<keyword evidence="11" id="KW-1185">Reference proteome</keyword>
<dbReference type="InterPro" id="IPR041118">
    <property type="entry name" value="Rx_N"/>
</dbReference>
<dbReference type="AlphaFoldDB" id="A0A811NZ99"/>
<feature type="domain" description="Disease resistance N-terminal" evidence="7">
    <location>
        <begin position="8"/>
        <end position="85"/>
    </location>
</feature>
<organism evidence="10 11">
    <name type="scientific">Miscanthus lutarioriparius</name>
    <dbReference type="NCBI Taxonomy" id="422564"/>
    <lineage>
        <taxon>Eukaryota</taxon>
        <taxon>Viridiplantae</taxon>
        <taxon>Streptophyta</taxon>
        <taxon>Embryophyta</taxon>
        <taxon>Tracheophyta</taxon>
        <taxon>Spermatophyta</taxon>
        <taxon>Magnoliopsida</taxon>
        <taxon>Liliopsida</taxon>
        <taxon>Poales</taxon>
        <taxon>Poaceae</taxon>
        <taxon>PACMAD clade</taxon>
        <taxon>Panicoideae</taxon>
        <taxon>Andropogonodae</taxon>
        <taxon>Andropogoneae</taxon>
        <taxon>Saccharinae</taxon>
        <taxon>Miscanthus</taxon>
    </lineage>
</organism>
<evidence type="ECO:0000256" key="3">
    <source>
        <dbReference type="ARBA" id="ARBA00022737"/>
    </source>
</evidence>
<dbReference type="InterPro" id="IPR036388">
    <property type="entry name" value="WH-like_DNA-bd_sf"/>
</dbReference>
<evidence type="ECO:0000313" key="11">
    <source>
        <dbReference type="Proteomes" id="UP000604825"/>
    </source>
</evidence>
<comment type="similarity">
    <text evidence="1">Belongs to the disease resistance NB-LRR family.</text>
</comment>
<dbReference type="Pfam" id="PF23598">
    <property type="entry name" value="LRR_14"/>
    <property type="match status" value="1"/>
</dbReference>
<name>A0A811NZ99_9POAL</name>
<evidence type="ECO:0000256" key="2">
    <source>
        <dbReference type="ARBA" id="ARBA00022614"/>
    </source>
</evidence>
<protein>
    <recommendedName>
        <fullName evidence="12">Rx N-terminal domain-containing protein</fullName>
    </recommendedName>
</protein>
<dbReference type="PANTHER" id="PTHR23155">
    <property type="entry name" value="DISEASE RESISTANCE PROTEIN RP"/>
    <property type="match status" value="1"/>
</dbReference>
<dbReference type="EMBL" id="CAJGYO010000005">
    <property type="protein sequence ID" value="CAD6233684.1"/>
    <property type="molecule type" value="Genomic_DNA"/>
</dbReference>
<feature type="domain" description="Disease resistance R13L4/SHOC-2-like LRR" evidence="9">
    <location>
        <begin position="516"/>
        <end position="865"/>
    </location>
</feature>
<accession>A0A811NZ99</accession>
<dbReference type="OrthoDB" id="672526at2759"/>
<dbReference type="SUPFAM" id="SSF52058">
    <property type="entry name" value="L domain-like"/>
    <property type="match status" value="1"/>
</dbReference>
<proteinExistence type="inferred from homology"/>
<gene>
    <name evidence="10" type="ORF">NCGR_LOCUS22970</name>
</gene>
<keyword evidence="2" id="KW-0433">Leucine-rich repeat</keyword>
<keyword evidence="4" id="KW-0547">Nucleotide-binding</keyword>
<dbReference type="InterPro" id="IPR032675">
    <property type="entry name" value="LRR_dom_sf"/>
</dbReference>
<dbReference type="Gene3D" id="3.80.10.10">
    <property type="entry name" value="Ribonuclease Inhibitor"/>
    <property type="match status" value="1"/>
</dbReference>
<feature type="domain" description="Disease resistance protein winged helix" evidence="8">
    <location>
        <begin position="362"/>
        <end position="434"/>
    </location>
</feature>
<dbReference type="CDD" id="cd14798">
    <property type="entry name" value="RX-CC_like"/>
    <property type="match status" value="1"/>
</dbReference>
<evidence type="ECO:0000259" key="9">
    <source>
        <dbReference type="Pfam" id="PF23598"/>
    </source>
</evidence>
<evidence type="ECO:0000259" key="8">
    <source>
        <dbReference type="Pfam" id="PF23559"/>
    </source>
</evidence>
<keyword evidence="6" id="KW-0175">Coiled coil</keyword>
<dbReference type="Pfam" id="PF23559">
    <property type="entry name" value="WHD_DRP"/>
    <property type="match status" value="1"/>
</dbReference>
<reference evidence="10" key="1">
    <citation type="submission" date="2020-10" db="EMBL/GenBank/DDBJ databases">
        <authorList>
            <person name="Han B."/>
            <person name="Lu T."/>
            <person name="Zhao Q."/>
            <person name="Huang X."/>
            <person name="Zhao Y."/>
        </authorList>
    </citation>
    <scope>NUCLEOTIDE SEQUENCE</scope>
</reference>
<dbReference type="Pfam" id="PF18052">
    <property type="entry name" value="Rx_N"/>
    <property type="match status" value="1"/>
</dbReference>
<evidence type="ECO:0000256" key="6">
    <source>
        <dbReference type="ARBA" id="ARBA00023054"/>
    </source>
</evidence>